<name>A0ABU6WUJ5_9FABA</name>
<proteinExistence type="predicted"/>
<evidence type="ECO:0000313" key="2">
    <source>
        <dbReference type="EMBL" id="MED6189009.1"/>
    </source>
</evidence>
<organism evidence="2 3">
    <name type="scientific">Stylosanthes scabra</name>
    <dbReference type="NCBI Taxonomy" id="79078"/>
    <lineage>
        <taxon>Eukaryota</taxon>
        <taxon>Viridiplantae</taxon>
        <taxon>Streptophyta</taxon>
        <taxon>Embryophyta</taxon>
        <taxon>Tracheophyta</taxon>
        <taxon>Spermatophyta</taxon>
        <taxon>Magnoliopsida</taxon>
        <taxon>eudicotyledons</taxon>
        <taxon>Gunneridae</taxon>
        <taxon>Pentapetalae</taxon>
        <taxon>rosids</taxon>
        <taxon>fabids</taxon>
        <taxon>Fabales</taxon>
        <taxon>Fabaceae</taxon>
        <taxon>Papilionoideae</taxon>
        <taxon>50 kb inversion clade</taxon>
        <taxon>dalbergioids sensu lato</taxon>
        <taxon>Dalbergieae</taxon>
        <taxon>Pterocarpus clade</taxon>
        <taxon>Stylosanthes</taxon>
    </lineage>
</organism>
<accession>A0ABU6WUJ5</accession>
<keyword evidence="3" id="KW-1185">Reference proteome</keyword>
<comment type="caution">
    <text evidence="2">The sequence shown here is derived from an EMBL/GenBank/DDBJ whole genome shotgun (WGS) entry which is preliminary data.</text>
</comment>
<keyword evidence="1" id="KW-1133">Transmembrane helix</keyword>
<evidence type="ECO:0000256" key="1">
    <source>
        <dbReference type="SAM" id="Phobius"/>
    </source>
</evidence>
<keyword evidence="1" id="KW-0812">Transmembrane</keyword>
<protein>
    <submittedName>
        <fullName evidence="2">Uncharacterized protein</fullName>
    </submittedName>
</protein>
<keyword evidence="1" id="KW-0472">Membrane</keyword>
<reference evidence="2 3" key="1">
    <citation type="journal article" date="2023" name="Plants (Basel)">
        <title>Bridging the Gap: Combining Genomics and Transcriptomics Approaches to Understand Stylosanthes scabra, an Orphan Legume from the Brazilian Caatinga.</title>
        <authorList>
            <person name="Ferreira-Neto J.R.C."/>
            <person name="da Silva M.D."/>
            <person name="Binneck E."/>
            <person name="de Melo N.F."/>
            <person name="da Silva R.H."/>
            <person name="de Melo A.L.T.M."/>
            <person name="Pandolfi V."/>
            <person name="Bustamante F.O."/>
            <person name="Brasileiro-Vidal A.C."/>
            <person name="Benko-Iseppon A.M."/>
        </authorList>
    </citation>
    <scope>NUCLEOTIDE SEQUENCE [LARGE SCALE GENOMIC DNA]</scope>
    <source>
        <tissue evidence="2">Leaves</tissue>
    </source>
</reference>
<sequence length="173" mass="19992">MSRSPYSFIAKNFQQCKEIELRQGLGEVVAMGGVNIRCWRRKVSLLQKLAMRGMGHHRNVIAGCTRCYISQKPLPTRIGSSLVAHSLRLCHCKFFLWLDEHNAKFGWNRDMKIGRKDEDVDDHFGRMDIENMVSLLEEKIDAIENKNSLKMWISVWSLVVVFLSVYVFSGITK</sequence>
<dbReference type="EMBL" id="JASCZI010183067">
    <property type="protein sequence ID" value="MED6189009.1"/>
    <property type="molecule type" value="Genomic_DNA"/>
</dbReference>
<gene>
    <name evidence="2" type="ORF">PIB30_091432</name>
</gene>
<dbReference type="Proteomes" id="UP001341840">
    <property type="component" value="Unassembled WGS sequence"/>
</dbReference>
<feature type="transmembrane region" description="Helical" evidence="1">
    <location>
        <begin position="149"/>
        <end position="168"/>
    </location>
</feature>
<evidence type="ECO:0000313" key="3">
    <source>
        <dbReference type="Proteomes" id="UP001341840"/>
    </source>
</evidence>